<dbReference type="Proteomes" id="UP000509782">
    <property type="component" value="Chromosome"/>
</dbReference>
<protein>
    <submittedName>
        <fullName evidence="3">FecR domain-containing protein</fullName>
    </submittedName>
</protein>
<sequence>MTAIPPGIPEPALAQGLHWLVVMWSGEVSDEERAAWQRWLSAHPDHERAWRHVQRLDSRLLDVSPVASARALAATGRKAGRRQALRLMGFGLLGAGVAGAAGLAVRQAPWFGYLADYLADYRSAVGERRQVALEDGTLLTLNGDSAVDIDYGPDARRVALRRGELYIETGHGPLARGRPFFVATDLGSVHALGTRYTVDRRRGEVAVAVYEGAVEIRPSQARPMVLDAGHAASFTAAGATPARPLAGARPAWLNRQLVADRMRLADFLEQVGRHRPGVIRCHAGVADLIVSGVYPLGDTDRVLASLAAALPLRISRYTNYWVVVEPR</sequence>
<dbReference type="GO" id="GO:0016989">
    <property type="term" value="F:sigma factor antagonist activity"/>
    <property type="evidence" value="ECO:0007669"/>
    <property type="project" value="TreeGrafter"/>
</dbReference>
<dbReference type="Pfam" id="PF04773">
    <property type="entry name" value="FecR"/>
    <property type="match status" value="1"/>
</dbReference>
<gene>
    <name evidence="3" type="ORF">FOC81_09920</name>
</gene>
<dbReference type="InterPro" id="IPR032623">
    <property type="entry name" value="FecR_N"/>
</dbReference>
<dbReference type="AlphaFoldDB" id="A0A6N0JIP4"/>
<organism evidence="3 4">
    <name type="scientific">Achromobacter denitrificans</name>
    <name type="common">Alcaligenes denitrificans</name>
    <dbReference type="NCBI Taxonomy" id="32002"/>
    <lineage>
        <taxon>Bacteria</taxon>
        <taxon>Pseudomonadati</taxon>
        <taxon>Pseudomonadota</taxon>
        <taxon>Betaproteobacteria</taxon>
        <taxon>Burkholderiales</taxon>
        <taxon>Alcaligenaceae</taxon>
        <taxon>Achromobacter</taxon>
    </lineage>
</organism>
<evidence type="ECO:0000313" key="4">
    <source>
        <dbReference type="Proteomes" id="UP000509782"/>
    </source>
</evidence>
<name>A0A6N0JIP4_ACHDE</name>
<accession>A0A6N0JIP4</accession>
<dbReference type="EMBL" id="CP054569">
    <property type="protein sequence ID" value="QKQ46991.1"/>
    <property type="molecule type" value="Genomic_DNA"/>
</dbReference>
<dbReference type="PIRSF" id="PIRSF018266">
    <property type="entry name" value="FecR"/>
    <property type="match status" value="1"/>
</dbReference>
<feature type="domain" description="FecR N-terminal" evidence="2">
    <location>
        <begin position="17"/>
        <end position="56"/>
    </location>
</feature>
<reference evidence="3 4" key="1">
    <citation type="submission" date="2020-05" db="EMBL/GenBank/DDBJ databases">
        <title>FDA dAtabase for Regulatory Grade micrObial Sequences (FDA-ARGOS): Supporting development and validation of Infectious Disease Dx tests.</title>
        <authorList>
            <person name="Sproer C."/>
            <person name="Gronow S."/>
            <person name="Severitt S."/>
            <person name="Schroder I."/>
            <person name="Tallon L."/>
            <person name="Sadzewicz L."/>
            <person name="Zhao X."/>
            <person name="Vavikolanu K."/>
            <person name="Mehta A."/>
            <person name="Aluvathingal J."/>
            <person name="Nadendla S."/>
            <person name="Myers T."/>
            <person name="Yan Y."/>
            <person name="Sichtig H."/>
        </authorList>
    </citation>
    <scope>NUCLEOTIDE SEQUENCE [LARGE SCALE GENOMIC DNA]</scope>
    <source>
        <strain evidence="3 4">FDAARGOS_787</strain>
    </source>
</reference>
<dbReference type="RefSeq" id="WP_174716177.1">
    <property type="nucleotide sequence ID" value="NZ_CP054569.1"/>
</dbReference>
<feature type="domain" description="FecR protein" evidence="1">
    <location>
        <begin position="120"/>
        <end position="215"/>
    </location>
</feature>
<evidence type="ECO:0000259" key="2">
    <source>
        <dbReference type="Pfam" id="PF16220"/>
    </source>
</evidence>
<evidence type="ECO:0000313" key="3">
    <source>
        <dbReference type="EMBL" id="QKQ46991.1"/>
    </source>
</evidence>
<proteinExistence type="predicted"/>
<dbReference type="PANTHER" id="PTHR30273:SF2">
    <property type="entry name" value="PROTEIN FECR"/>
    <property type="match status" value="1"/>
</dbReference>
<dbReference type="InterPro" id="IPR006860">
    <property type="entry name" value="FecR"/>
</dbReference>
<evidence type="ECO:0000259" key="1">
    <source>
        <dbReference type="Pfam" id="PF04773"/>
    </source>
</evidence>
<dbReference type="InterPro" id="IPR012373">
    <property type="entry name" value="Ferrdict_sens_TM"/>
</dbReference>
<dbReference type="Pfam" id="PF16220">
    <property type="entry name" value="DUF4880"/>
    <property type="match status" value="1"/>
</dbReference>
<dbReference type="Gene3D" id="2.60.120.1440">
    <property type="match status" value="1"/>
</dbReference>
<dbReference type="PANTHER" id="PTHR30273">
    <property type="entry name" value="PERIPLASMIC SIGNAL SENSOR AND SIGMA FACTOR ACTIVATOR FECR-RELATED"/>
    <property type="match status" value="1"/>
</dbReference>